<protein>
    <recommendedName>
        <fullName evidence="1">Alpha-macroglobulin-like TED domain-containing protein</fullName>
    </recommendedName>
</protein>
<sequence length="125" mass="13088">GVSRSNITLEPTAGTRLGTVSLVAAGSLLAGALQAVRNPPAAAADPIHALRPLAVSTVLLDYLEATDPDEITLTKEARAQVATGFQRLMAYRRPDGSFAAVLDDDAEGDVLMTAMAARWLSRSAR</sequence>
<accession>A0A1E1WPD8</accession>
<evidence type="ECO:0000259" key="1">
    <source>
        <dbReference type="Pfam" id="PF07678"/>
    </source>
</evidence>
<gene>
    <name evidence="2" type="ORF">g.1882</name>
</gene>
<name>A0A1E1WPD8_PECGO</name>
<feature type="domain" description="Alpha-macroglobulin-like TED" evidence="1">
    <location>
        <begin position="53"/>
        <end position="122"/>
    </location>
</feature>
<feature type="non-terminal residue" evidence="2">
    <location>
        <position position="125"/>
    </location>
</feature>
<dbReference type="GO" id="GO:0005615">
    <property type="term" value="C:extracellular space"/>
    <property type="evidence" value="ECO:0007669"/>
    <property type="project" value="InterPro"/>
</dbReference>
<dbReference type="OrthoDB" id="9998011at2759"/>
<dbReference type="AlphaFoldDB" id="A0A1E1WPD8"/>
<dbReference type="EMBL" id="GDQN01002210">
    <property type="protein sequence ID" value="JAT88844.1"/>
    <property type="molecule type" value="Transcribed_RNA"/>
</dbReference>
<reference evidence="2" key="1">
    <citation type="submission" date="2015-09" db="EMBL/GenBank/DDBJ databases">
        <title>De novo assembly of Pectinophora gossypiella (Pink Bollworm) gut transcriptome.</title>
        <authorList>
            <person name="Tassone E.E."/>
        </authorList>
    </citation>
    <scope>NUCLEOTIDE SEQUENCE</scope>
</reference>
<dbReference type="InterPro" id="IPR008930">
    <property type="entry name" value="Terpenoid_cyclase/PrenylTrfase"/>
</dbReference>
<evidence type="ECO:0000313" key="2">
    <source>
        <dbReference type="EMBL" id="JAT88844.1"/>
    </source>
</evidence>
<organism evidence="2">
    <name type="scientific">Pectinophora gossypiella</name>
    <name type="common">Cotton pink bollworm</name>
    <name type="synonym">Depressaria gossypiella</name>
    <dbReference type="NCBI Taxonomy" id="13191"/>
    <lineage>
        <taxon>Eukaryota</taxon>
        <taxon>Metazoa</taxon>
        <taxon>Ecdysozoa</taxon>
        <taxon>Arthropoda</taxon>
        <taxon>Hexapoda</taxon>
        <taxon>Insecta</taxon>
        <taxon>Pterygota</taxon>
        <taxon>Neoptera</taxon>
        <taxon>Endopterygota</taxon>
        <taxon>Lepidoptera</taxon>
        <taxon>Glossata</taxon>
        <taxon>Ditrysia</taxon>
        <taxon>Gelechioidea</taxon>
        <taxon>Gelechiidae</taxon>
        <taxon>Apatetrinae</taxon>
        <taxon>Pectinophora</taxon>
    </lineage>
</organism>
<dbReference type="InterPro" id="IPR011626">
    <property type="entry name" value="Alpha-macroglobulin_TED"/>
</dbReference>
<dbReference type="SUPFAM" id="SSF48239">
    <property type="entry name" value="Terpenoid cyclases/Protein prenyltransferases"/>
    <property type="match status" value="1"/>
</dbReference>
<feature type="non-terminal residue" evidence="2">
    <location>
        <position position="1"/>
    </location>
</feature>
<dbReference type="Pfam" id="PF07678">
    <property type="entry name" value="TED_complement"/>
    <property type="match status" value="1"/>
</dbReference>
<dbReference type="Gene3D" id="1.50.10.20">
    <property type="match status" value="1"/>
</dbReference>
<proteinExistence type="predicted"/>